<name>A0ABQ0ABT2_9GAMM</name>
<evidence type="ECO:0000313" key="2">
    <source>
        <dbReference type="Proteomes" id="UP001465153"/>
    </source>
</evidence>
<dbReference type="EMBL" id="BAABWN010000009">
    <property type="protein sequence ID" value="GAA6169022.1"/>
    <property type="molecule type" value="Genomic_DNA"/>
</dbReference>
<reference evidence="1 2" key="1">
    <citation type="submission" date="2024-04" db="EMBL/GenBank/DDBJ databases">
        <title>Draft genome sequence of Sessilibacter corallicola NBRC 116591.</title>
        <authorList>
            <person name="Miyakawa T."/>
            <person name="Kusuya Y."/>
            <person name="Miura T."/>
        </authorList>
    </citation>
    <scope>NUCLEOTIDE SEQUENCE [LARGE SCALE GENOMIC DNA]</scope>
    <source>
        <strain evidence="1 2">KU-00831-HH</strain>
    </source>
</reference>
<dbReference type="RefSeq" id="WP_353303678.1">
    <property type="nucleotide sequence ID" value="NZ_BAABWN010000009.1"/>
</dbReference>
<protein>
    <submittedName>
        <fullName evidence="1">Uncharacterized protein</fullName>
    </submittedName>
</protein>
<proteinExistence type="predicted"/>
<sequence>MILSKPYDQNRLVEFNPGLANHHLVSDSNQDECGVFHLEGDIPVALYCDSGKLILQLQNKCWDIASPNVKLNYFHDFKLAKTHFSIEGDGQSDSIEYISWWSELPGSIPLNPEEDKEEDFMAYLLDVWKNERVQKKLIDSWG</sequence>
<evidence type="ECO:0000313" key="1">
    <source>
        <dbReference type="EMBL" id="GAA6169022.1"/>
    </source>
</evidence>
<keyword evidence="2" id="KW-1185">Reference proteome</keyword>
<organism evidence="1 2">
    <name type="scientific">Sessilibacter corallicola</name>
    <dbReference type="NCBI Taxonomy" id="2904075"/>
    <lineage>
        <taxon>Bacteria</taxon>
        <taxon>Pseudomonadati</taxon>
        <taxon>Pseudomonadota</taxon>
        <taxon>Gammaproteobacteria</taxon>
        <taxon>Cellvibrionales</taxon>
        <taxon>Cellvibrionaceae</taxon>
        <taxon>Sessilibacter</taxon>
    </lineage>
</organism>
<comment type="caution">
    <text evidence="1">The sequence shown here is derived from an EMBL/GenBank/DDBJ whole genome shotgun (WGS) entry which is preliminary data.</text>
</comment>
<accession>A0ABQ0ABT2</accession>
<gene>
    <name evidence="1" type="ORF">NBRC116591_28330</name>
</gene>
<dbReference type="Proteomes" id="UP001465153">
    <property type="component" value="Unassembled WGS sequence"/>
</dbReference>